<feature type="transmembrane region" description="Helical" evidence="1">
    <location>
        <begin position="51"/>
        <end position="71"/>
    </location>
</feature>
<gene>
    <name evidence="2" type="ORF">A9200_05255</name>
</gene>
<dbReference type="STRING" id="1836467.BTR34_17020"/>
<comment type="caution">
    <text evidence="2">The sequence shown here is derived from an EMBL/GenBank/DDBJ whole genome shotgun (WGS) entry which is preliminary data.</text>
</comment>
<evidence type="ECO:0008006" key="4">
    <source>
        <dbReference type="Google" id="ProtNLM"/>
    </source>
</evidence>
<evidence type="ECO:0000256" key="1">
    <source>
        <dbReference type="SAM" id="Phobius"/>
    </source>
</evidence>
<organism evidence="2 3">
    <name type="scientific">Maribacter hydrothermalis</name>
    <dbReference type="NCBI Taxonomy" id="1836467"/>
    <lineage>
        <taxon>Bacteria</taxon>
        <taxon>Pseudomonadati</taxon>
        <taxon>Bacteroidota</taxon>
        <taxon>Flavobacteriia</taxon>
        <taxon>Flavobacteriales</taxon>
        <taxon>Flavobacteriaceae</taxon>
        <taxon>Maribacter</taxon>
    </lineage>
</organism>
<keyword evidence="1" id="KW-1133">Transmembrane helix</keyword>
<proteinExistence type="predicted"/>
<accession>A0A1B7Z8R5</accession>
<reference evidence="3" key="1">
    <citation type="submission" date="2016-06" db="EMBL/GenBank/DDBJ databases">
        <authorList>
            <person name="Zhan P."/>
        </authorList>
    </citation>
    <scope>NUCLEOTIDE SEQUENCE [LARGE SCALE GENOMIC DNA]</scope>
    <source>
        <strain evidence="3">T28</strain>
    </source>
</reference>
<sequence>MDQFEKHIRDNKQVFNDRKADRAKIWANIESQLNADKPKVIPLWKSPMLRIAASILILLGISGLVGLSFFASPTTETNYVSQELQDIDMHYKGLVSYQVQLVQNNNQLSEADKEEFLSFMVELDTEYDHLKLEMQNNLDNEQVLAAIVSNYRKRIELIENLLLQLNESKLKDDDYGYTL</sequence>
<evidence type="ECO:0000313" key="3">
    <source>
        <dbReference type="Proteomes" id="UP000092164"/>
    </source>
</evidence>
<dbReference type="Proteomes" id="UP000092164">
    <property type="component" value="Unassembled WGS sequence"/>
</dbReference>
<keyword evidence="1" id="KW-0812">Transmembrane</keyword>
<name>A0A1B7Z8R5_9FLAO</name>
<keyword evidence="3" id="KW-1185">Reference proteome</keyword>
<dbReference type="AlphaFoldDB" id="A0A1B7Z8R5"/>
<dbReference type="EMBL" id="LZFP01000012">
    <property type="protein sequence ID" value="OBR39069.1"/>
    <property type="molecule type" value="Genomic_DNA"/>
</dbReference>
<dbReference type="OrthoDB" id="1439272at2"/>
<protein>
    <recommendedName>
        <fullName evidence="4">Anti-sigma factor</fullName>
    </recommendedName>
</protein>
<dbReference type="KEGG" id="mart:BTR34_17020"/>
<dbReference type="RefSeq" id="WP_068484891.1">
    <property type="nucleotide sequence ID" value="NZ_CP018760.1"/>
</dbReference>
<evidence type="ECO:0000313" key="2">
    <source>
        <dbReference type="EMBL" id="OBR39069.1"/>
    </source>
</evidence>
<keyword evidence="1" id="KW-0472">Membrane</keyword>